<dbReference type="Proteomes" id="UP000255108">
    <property type="component" value="Unassembled WGS sequence"/>
</dbReference>
<gene>
    <name evidence="2" type="ORF">EV682_11971</name>
    <name evidence="1" type="ORF">NCTC11159_03004</name>
</gene>
<dbReference type="Proteomes" id="UP000295794">
    <property type="component" value="Unassembled WGS sequence"/>
</dbReference>
<organism evidence="1 3">
    <name type="scientific">Iodobacter fluviatilis</name>
    <dbReference type="NCBI Taxonomy" id="537"/>
    <lineage>
        <taxon>Bacteria</taxon>
        <taxon>Pseudomonadati</taxon>
        <taxon>Pseudomonadota</taxon>
        <taxon>Betaproteobacteria</taxon>
        <taxon>Neisseriales</taxon>
        <taxon>Chitinibacteraceae</taxon>
        <taxon>Iodobacter</taxon>
    </lineage>
</organism>
<name>A0A377QDH1_9NEIS</name>
<dbReference type="EMBL" id="SMBT01000019">
    <property type="protein sequence ID" value="TCU81814.1"/>
    <property type="molecule type" value="Genomic_DNA"/>
</dbReference>
<reference evidence="1 3" key="1">
    <citation type="submission" date="2018-06" db="EMBL/GenBank/DDBJ databases">
        <authorList>
            <consortium name="Pathogen Informatics"/>
            <person name="Doyle S."/>
        </authorList>
    </citation>
    <scope>NUCLEOTIDE SEQUENCE [LARGE SCALE GENOMIC DNA]</scope>
    <source>
        <strain evidence="1 3">NCTC11159</strain>
    </source>
</reference>
<sequence length="47" mass="5194">MPTKNHARNSIPDLSTMALPSEFHMHSHSDQLGSVPHVLLPPYASFP</sequence>
<proteinExistence type="predicted"/>
<dbReference type="AlphaFoldDB" id="A0A377QDH1"/>
<protein>
    <submittedName>
        <fullName evidence="1">Uncharacterized protein</fullName>
    </submittedName>
</protein>
<reference evidence="2 4" key="2">
    <citation type="submission" date="2019-03" db="EMBL/GenBank/DDBJ databases">
        <title>Genomic Encyclopedia of Type Strains, Phase IV (KMG-IV): sequencing the most valuable type-strain genomes for metagenomic binning, comparative biology and taxonomic classification.</title>
        <authorList>
            <person name="Goeker M."/>
        </authorList>
    </citation>
    <scope>NUCLEOTIDE SEQUENCE [LARGE SCALE GENOMIC DNA]</scope>
    <source>
        <strain evidence="2 4">DSM 3764</strain>
    </source>
</reference>
<dbReference type="EMBL" id="UGHR01000001">
    <property type="protein sequence ID" value="STQ91921.1"/>
    <property type="molecule type" value="Genomic_DNA"/>
</dbReference>
<keyword evidence="4" id="KW-1185">Reference proteome</keyword>
<accession>A0A377QDH1</accession>
<evidence type="ECO:0000313" key="2">
    <source>
        <dbReference type="EMBL" id="TCU81814.1"/>
    </source>
</evidence>
<evidence type="ECO:0000313" key="3">
    <source>
        <dbReference type="Proteomes" id="UP000255108"/>
    </source>
</evidence>
<evidence type="ECO:0000313" key="4">
    <source>
        <dbReference type="Proteomes" id="UP000295794"/>
    </source>
</evidence>
<evidence type="ECO:0000313" key="1">
    <source>
        <dbReference type="EMBL" id="STQ91921.1"/>
    </source>
</evidence>